<evidence type="ECO:0000259" key="6">
    <source>
        <dbReference type="PROSITE" id="PS50110"/>
    </source>
</evidence>
<dbReference type="InterPro" id="IPR001789">
    <property type="entry name" value="Sig_transdc_resp-reg_receiver"/>
</dbReference>
<dbReference type="Proteomes" id="UP000076021">
    <property type="component" value="Chromosome"/>
</dbReference>
<dbReference type="AlphaFoldDB" id="A0A143H8H5"/>
<name>A0A143H8H5_9BACL</name>
<dbReference type="InterPro" id="IPR036388">
    <property type="entry name" value="WH-like_DNA-bd_sf"/>
</dbReference>
<accession>A0A143H8H5</accession>
<dbReference type="Pfam" id="PF00072">
    <property type="entry name" value="Response_reg"/>
    <property type="match status" value="1"/>
</dbReference>
<dbReference type="PANTHER" id="PTHR35807:SF2">
    <property type="entry name" value="TRANSCRIPTIONAL ACTIVATOR DOMAIN"/>
    <property type="match status" value="1"/>
</dbReference>
<dbReference type="OrthoDB" id="3190595at2"/>
<dbReference type="InterPro" id="IPR011006">
    <property type="entry name" value="CheY-like_superfamily"/>
</dbReference>
<dbReference type="PROSITE" id="PS50110">
    <property type="entry name" value="RESPONSE_REGULATORY"/>
    <property type="match status" value="1"/>
</dbReference>
<dbReference type="GO" id="GO:0000160">
    <property type="term" value="P:phosphorelay signal transduction system"/>
    <property type="evidence" value="ECO:0007669"/>
    <property type="project" value="UniProtKB-KW"/>
</dbReference>
<evidence type="ECO:0000256" key="1">
    <source>
        <dbReference type="ARBA" id="ARBA00023012"/>
    </source>
</evidence>
<keyword evidence="8" id="KW-1185">Reference proteome</keyword>
<dbReference type="PANTHER" id="PTHR35807">
    <property type="entry name" value="TRANSCRIPTIONAL REGULATOR REDD-RELATED"/>
    <property type="match status" value="1"/>
</dbReference>
<keyword evidence="2" id="KW-0805">Transcription regulation</keyword>
<dbReference type="InterPro" id="IPR005158">
    <property type="entry name" value="BTAD"/>
</dbReference>
<dbReference type="Gene3D" id="1.25.40.10">
    <property type="entry name" value="Tetratricopeptide repeat domain"/>
    <property type="match status" value="1"/>
</dbReference>
<dbReference type="InterPro" id="IPR011990">
    <property type="entry name" value="TPR-like_helical_dom_sf"/>
</dbReference>
<keyword evidence="1" id="KW-0902">Two-component regulatory system</keyword>
<evidence type="ECO:0000256" key="2">
    <source>
        <dbReference type="ARBA" id="ARBA00023015"/>
    </source>
</evidence>
<evidence type="ECO:0000313" key="8">
    <source>
        <dbReference type="Proteomes" id="UP000076021"/>
    </source>
</evidence>
<evidence type="ECO:0000256" key="3">
    <source>
        <dbReference type="ARBA" id="ARBA00023125"/>
    </source>
</evidence>
<reference evidence="8" key="2">
    <citation type="submission" date="2016-03" db="EMBL/GenBank/DDBJ databases">
        <authorList>
            <person name="Ploux O."/>
        </authorList>
    </citation>
    <scope>NUCLEOTIDE SEQUENCE [LARGE SCALE GENOMIC DNA]</scope>
    <source>
        <strain evidence="8">PP9</strain>
    </source>
</reference>
<proteinExistence type="predicted"/>
<gene>
    <name evidence="7" type="ORF">ATY39_00565</name>
</gene>
<organism evidence="7 8">
    <name type="scientific">Rummeliibacillus stabekisii</name>
    <dbReference type="NCBI Taxonomy" id="241244"/>
    <lineage>
        <taxon>Bacteria</taxon>
        <taxon>Bacillati</taxon>
        <taxon>Bacillota</taxon>
        <taxon>Bacilli</taxon>
        <taxon>Bacillales</taxon>
        <taxon>Caryophanaceae</taxon>
        <taxon>Rummeliibacillus</taxon>
    </lineage>
</organism>
<evidence type="ECO:0000256" key="5">
    <source>
        <dbReference type="PROSITE-ProRule" id="PRU00169"/>
    </source>
</evidence>
<dbReference type="STRING" id="241244.ATY39_00565"/>
<dbReference type="GO" id="GO:0006355">
    <property type="term" value="P:regulation of DNA-templated transcription"/>
    <property type="evidence" value="ECO:0007669"/>
    <property type="project" value="InterPro"/>
</dbReference>
<dbReference type="InterPro" id="IPR016032">
    <property type="entry name" value="Sig_transdc_resp-reg_C-effctor"/>
</dbReference>
<dbReference type="Gene3D" id="3.40.50.2300">
    <property type="match status" value="1"/>
</dbReference>
<sequence>MRVMLIDDEEISLNVTEMTLKEFDDVNVVGRFMDPYAALKIMETSHVDIVFLDIEMGDVHGIHFASLITKKFSHVQIIMVTAHPQYALEAFDVDAVDYLLKPINKKRLQKAIEKVRRSIGKSDANTMEDTVSFYAETLGGFNLVDNKQNPLKWRTKKVKELFLFLWMRKGIPVHKAIVMEKLWPDTNQEKTTSLLHTTVYQLRKKFKEKGVENAISFNNNHYTLNVSVRSDIKEIEKITQAQQLSPTDTEKLLLLYKGDFLEEEDFIWSLSLQHQVRQSVLRYLERCISVYKDSALVESCLKKMLDIDCYQEEYMYKLLVFYKQTKNVSEMKTYYKNIESRLEEELGIEVPLKIKELYQQTI</sequence>
<dbReference type="SUPFAM" id="SSF52172">
    <property type="entry name" value="CheY-like"/>
    <property type="match status" value="1"/>
</dbReference>
<feature type="domain" description="Response regulatory" evidence="6">
    <location>
        <begin position="2"/>
        <end position="116"/>
    </location>
</feature>
<dbReference type="GO" id="GO:0003677">
    <property type="term" value="F:DNA binding"/>
    <property type="evidence" value="ECO:0007669"/>
    <property type="project" value="UniProtKB-KW"/>
</dbReference>
<evidence type="ECO:0000256" key="4">
    <source>
        <dbReference type="ARBA" id="ARBA00023163"/>
    </source>
</evidence>
<feature type="modified residue" description="4-aspartylphosphate" evidence="5">
    <location>
        <position position="53"/>
    </location>
</feature>
<dbReference type="InterPro" id="IPR051677">
    <property type="entry name" value="AfsR-DnrI-RedD_regulator"/>
</dbReference>
<dbReference type="SUPFAM" id="SSF46894">
    <property type="entry name" value="C-terminal effector domain of the bipartite response regulators"/>
    <property type="match status" value="1"/>
</dbReference>
<evidence type="ECO:0000313" key="7">
    <source>
        <dbReference type="EMBL" id="AMW98037.1"/>
    </source>
</evidence>
<dbReference type="KEGG" id="rst:ATY39_00565"/>
<keyword evidence="3" id="KW-0238">DNA-binding</keyword>
<dbReference type="Pfam" id="PF03704">
    <property type="entry name" value="BTAD"/>
    <property type="match status" value="1"/>
</dbReference>
<dbReference type="SMART" id="SM00448">
    <property type="entry name" value="REC"/>
    <property type="match status" value="1"/>
</dbReference>
<reference evidence="7 8" key="1">
    <citation type="journal article" date="2016" name="Genome Announc.">
        <title>Whole-Genome Sequence of Rummeliibacillus stabekisii Strain PP9 Isolated from Antarctic Soil.</title>
        <authorList>
            <person name="da Mota F.F."/>
            <person name="Vollu R.E."/>
            <person name="Jurelevicius D."/>
            <person name="Seldin L."/>
        </authorList>
    </citation>
    <scope>NUCLEOTIDE SEQUENCE [LARGE SCALE GENOMIC DNA]</scope>
    <source>
        <strain evidence="7 8">PP9</strain>
    </source>
</reference>
<dbReference type="Gene3D" id="1.10.10.10">
    <property type="entry name" value="Winged helix-like DNA-binding domain superfamily/Winged helix DNA-binding domain"/>
    <property type="match status" value="1"/>
</dbReference>
<keyword evidence="5" id="KW-0597">Phosphoprotein</keyword>
<protein>
    <recommendedName>
        <fullName evidence="6">Response regulatory domain-containing protein</fullName>
    </recommendedName>
</protein>
<dbReference type="EMBL" id="CP014806">
    <property type="protein sequence ID" value="AMW98037.1"/>
    <property type="molecule type" value="Genomic_DNA"/>
</dbReference>
<keyword evidence="4" id="KW-0804">Transcription</keyword>